<dbReference type="Gene3D" id="1.10.1540.10">
    <property type="entry name" value="BEACH domain"/>
    <property type="match status" value="2"/>
</dbReference>
<sequence length="3188" mass="347622">MDPKQLLKISKNDERQQNKVEVVTKLLNALRGDQSGISKDPLNKPGHNAKGLIGRIHGCVGSHWELLPPVYAESSDINACYASAAREDARVTVEVNSAVKHDDESPVRKNPEISSSWLFPHNTTTSDESSSPCHSLSTTADNEEATYTTSRTEENESSNQKVYPVIRGGGLRLPGLDLSKTFRKGYSVLVWVRPTLNCAQISIPDGAAIRKQVLYRFATSLHDNVVGAVGVCAILGQWQAVSLGSSEGCSDSTRTLLTTTVTAYTLPNADPMSHLYPNKKITKEATSLNDNGNGFEDESAHTLNIKHFQRHQSVSLKDKEPGKLPSMGSDKSSFGDENTAPSLSSIGGYVTAQLTLPADEWSLIGIQHTHPYLRRPELSISVNGEEIVKGELRYPVLDGVVGDEEIVGEISAMKLSGSSSTSPKTTNDELPLGASGAAVLSDSERKMLKRQGVLAECTLLDGAFENGVLAYTKEQGDLGGNRHKTCVLSVHSLAVLSGVVPNVVLAMIAERGPMGDSASGNGLSFLLGPVPTNPQNRDAVVALSAGYGYYGSGGSSRGGSPGVGISGGSGHVQDKYLSPPRSLGLPVSIGITPGVTMSKGSGSSREGSVHGATDLHGTETWIGGSVEHNAHVCLQGLIGRAILTFHAGDTVTLGHVAGNVLISTTQARIICKPSAAPSYIGGVDEVPKVGIIRPTTNPVPISSSARLEITGNALYHNLTLSYIRKENSREQGKRITPSVDISNTDNHPPVSFTRAIHAANVVNLALLPFRLALPRTGTDLVNSAQCTLHSESFIHLSDILSNEAQLAGLLIEFLNECILCGGSTLRDDALQNGTIHALVSLLRRVLIRGGRLGLLKKEENANRFATKSTSCENIDYDQDHDSSCPHVFPIAVRKALVQLIDACCGPLSLDLGSLSAQQSSILDPHRGLLRVRRTSDLALTALFGLALDFDFLGKDFVTAASLIEAIAQRYCQVSTYSFDSQGISLEEPVYGSILRSQMNLQYFLDTITIRFDNTVSMHSRPSDRYSDRDQKSLQSMANSLSDILYSMALSTLTSASGSAVTRGERDIGALISALTECQFGTVCANVVTTAIAKLLVKCGVFSPLCLEKSSFLFKSSALNRNTVDTALENRLARSMLLCHYHDIVAPLILSRSAPNYSSENIHPKEDSKDSDNTQASISCDVGVVSKKCLPLDWTYDWRLTLLTYLWLSSLAGSDERLPTSQAAGRLIFAAAETGSLDNALIGHDCRENGGQTLVVIQVLTQFLVLRSSGEKDTAGTINKAEIMSRRLSVFTQLIPGVTRLLLSPSIQRNDDQVHSYEAFIVNNETACAAAALKEILSLLSLSIQSLYGSKKGGLLTSKPGSNEVLQRNRAKALFISAAEEYAPILLQVVSLLEKPVVACRLQDSANITANVTQYTGSEQSKESSPESLSTDTVSVQRERTDSTDKDWVDVHHSPKIEPAAGELPSNVTLSPLTSPLKASGPKTSKESPDPRRQCYNDFVSCQDIALYAVSRLVAQAMKYGGGEASTSVWRVIISTLSNSDDTTSRAEGKAALSCKPDGVSAEKDPSATNLVGALSSKKILCHLVALVLSKFARYHDKGSHPVRSQWNPETCSAVARLMDLIEEKRLLSDADQFKEKGSRTTPKYSIDQVRLLKSLLEVMSSGRESSGWSQLESSNYQRIDERKSDPFGNAVEKASTHSNYQLYNQQTLRQGTPTKQSPAPPPNPKLLLPILQSCLRLVLPSVGIIRSEAVVISAGSTGKTPSTAILLELVVNELNKSITAAISGLTFSVSRDIFMNAIFCLQKSLEYHKNFNDAKAIKILSEMLLSIIEAMRRRYVDERNRKEKSSNDSYDDGERSVGGQGEQQETAVVERLILGNDLIPKSEHSDVDFLAYPGDPNDNLKTTPNMGYSEYKGLGAALNRCYRELNQNPSLGTRCLGISSGFKAPEEKAQLALSILDPFIENWNKAQAHDAAEQELVDLFDESQSGPFKTSSQVTRISYTDAVTRFAEARFMLKQQHSNLAFEYLVSRRFGRTAFTERLCWKTWMEFADVELSNALWERAIYDGGRDYYSKMATMPLFPQFPRFIPSYLDHSPSSLSVSTPSPEIDLIGQGIAIVDITKKENVEEEMQQLFESNDDGAVEDAPGDYHEEDLDVLFPNKHNDSQMSSSANFASIGDGSEHSEDSKEQERQANENNLNRKDASPNTVLEHGSFHFAASSFSFPPDSSSLLSLGEGVRLAGGMLEEYYSSCLHVKPDCSRKCTVMLTENHLILEFEDGDGVLEGENESHHKKMRQSLADDKAEGHDQKALIENALRPKAMRWNISEASHIYLRRYRLRDSALEIFFIPSAGATTGGVAFFAGSRSLFIDFGAGAWGNTRRDDAANALMRRAPMQTVKQWPEKSGQFLHDELKKLTQAWSQGAITNFDYLSSLNCLSGRSYNDICQYPVFPWTLCNFTSETVPDLTDKANYRDLSKPIGALNEVRLAELIERFETFADPSIPPFIQLQSGHFDVADRLFSSVQRTWEMCTGRSAAEVKELTPEFYCNPAFLRNSNNLKLGTMQEGELVGDVALPPWANGSPEKFVEVMRMALESDVCSEMLGSWIDLIFGYKQQGKQAIEAHNVDVASIEDEALRLATECQIAHFGQCPMQLFYRPHIRKRERVNRRSRQTLSETLGLYDVSQMPSCQVGPRKTTRLPFMDSPMSHWVHLAAPPPGPHAPLISIRLTVSDRCLAVDSRGIYHFFRWAWKPEVADDDVSDSEEKDSDKGMSIDMHRDKGCFVAQRELMSFRNIPCLPYAPKSNDRPRDVTVCMSKTLFSNRTLLLVLSDGDGRGGLAMQLVDPVKGTIKGEVIVPSAHADYITSIDMDPIGTAAGQGGVGGELAVVGSADGSLTLWRFISSHYWPLRPRLRMMGHSGSKVYGVAISSVLGICASISSHRCCLFDVGNGAMIRVFAPPSAACADHLGKNLLDESAIRVTTFADTPALCLSILGYVAVICSTKLIREDQTLDEVFSIELMTLEGIHVGSKLLEPDRGLPKKMFSSVDGRALFVCAGRGVSICLVSSLQPLSFVDEWRLTEDDGDEYNTRTHQAIYDLDFGPTFSRPVVVAAGCSEGALRLHALQGISKWSLENQRNVVSSAVGSVLALPAQTVKNAIGGVAGFGSRFVGLGKEIGKEAFTAVKERDTSFGFFRKK</sequence>
<accession>A0ABD3P7J9</accession>
<dbReference type="Pfam" id="PF02138">
    <property type="entry name" value="Beach"/>
    <property type="match status" value="2"/>
</dbReference>
<evidence type="ECO:0000259" key="3">
    <source>
        <dbReference type="PROSITE" id="PS51783"/>
    </source>
</evidence>
<feature type="compositionally biased region" description="Polar residues" evidence="1">
    <location>
        <begin position="112"/>
        <end position="150"/>
    </location>
</feature>
<feature type="region of interest" description="Disordered" evidence="1">
    <location>
        <begin position="1838"/>
        <end position="1863"/>
    </location>
</feature>
<dbReference type="InterPro" id="IPR036372">
    <property type="entry name" value="BEACH_dom_sf"/>
</dbReference>
<dbReference type="InterPro" id="IPR023362">
    <property type="entry name" value="PH-BEACH_dom"/>
</dbReference>
<feature type="compositionally biased region" description="Polar residues" evidence="1">
    <location>
        <begin position="329"/>
        <end position="339"/>
    </location>
</feature>
<dbReference type="SMART" id="SM01026">
    <property type="entry name" value="Beach"/>
    <property type="match status" value="1"/>
</dbReference>
<dbReference type="InterPro" id="IPR036322">
    <property type="entry name" value="WD40_repeat_dom_sf"/>
</dbReference>
<comment type="caution">
    <text evidence="4">The sequence shown here is derived from an EMBL/GenBank/DDBJ whole genome shotgun (WGS) entry which is preliminary data.</text>
</comment>
<dbReference type="InterPro" id="IPR011993">
    <property type="entry name" value="PH-like_dom_sf"/>
</dbReference>
<feature type="domain" description="BEACH" evidence="2">
    <location>
        <begin position="2400"/>
        <end position="2656"/>
    </location>
</feature>
<evidence type="ECO:0008006" key="6">
    <source>
        <dbReference type="Google" id="ProtNLM"/>
    </source>
</evidence>
<dbReference type="InterPro" id="IPR050865">
    <property type="entry name" value="BEACH_Domain"/>
</dbReference>
<evidence type="ECO:0000313" key="4">
    <source>
        <dbReference type="EMBL" id="KAL3783784.1"/>
    </source>
</evidence>
<dbReference type="SUPFAM" id="SSF81837">
    <property type="entry name" value="BEACH domain"/>
    <property type="match status" value="1"/>
</dbReference>
<reference evidence="4 5" key="1">
    <citation type="journal article" date="2020" name="G3 (Bethesda)">
        <title>Improved Reference Genome for Cyclotella cryptica CCMP332, a Model for Cell Wall Morphogenesis, Salinity Adaptation, and Lipid Production in Diatoms (Bacillariophyta).</title>
        <authorList>
            <person name="Roberts W.R."/>
            <person name="Downey K.M."/>
            <person name="Ruck E.C."/>
            <person name="Traller J.C."/>
            <person name="Alverson A.J."/>
        </authorList>
    </citation>
    <scope>NUCLEOTIDE SEQUENCE [LARGE SCALE GENOMIC DNA]</scope>
    <source>
        <strain evidence="4 5">CCMP332</strain>
    </source>
</reference>
<dbReference type="InterPro" id="IPR015943">
    <property type="entry name" value="WD40/YVTN_repeat-like_dom_sf"/>
</dbReference>
<feature type="compositionally biased region" description="Basic and acidic residues" evidence="1">
    <location>
        <begin position="1436"/>
        <end position="1455"/>
    </location>
</feature>
<dbReference type="PANTHER" id="PTHR13743:SF123">
    <property type="entry name" value="PROTEIN FAN"/>
    <property type="match status" value="1"/>
</dbReference>
<feature type="region of interest" description="Disordered" evidence="1">
    <location>
        <begin position="310"/>
        <end position="339"/>
    </location>
</feature>
<dbReference type="SUPFAM" id="SSF50729">
    <property type="entry name" value="PH domain-like"/>
    <property type="match status" value="1"/>
</dbReference>
<proteinExistence type="predicted"/>
<dbReference type="Gene3D" id="2.30.29.30">
    <property type="entry name" value="Pleckstrin-homology domain (PH domain)/Phosphotyrosine-binding domain (PTB)"/>
    <property type="match status" value="1"/>
</dbReference>
<evidence type="ECO:0000259" key="2">
    <source>
        <dbReference type="PROSITE" id="PS50197"/>
    </source>
</evidence>
<feature type="region of interest" description="Disordered" evidence="1">
    <location>
        <begin position="2156"/>
        <end position="2203"/>
    </location>
</feature>
<gene>
    <name evidence="4" type="ORF">HJC23_000373</name>
</gene>
<evidence type="ECO:0000313" key="5">
    <source>
        <dbReference type="Proteomes" id="UP001516023"/>
    </source>
</evidence>
<feature type="compositionally biased region" description="Polar residues" evidence="1">
    <location>
        <begin position="1425"/>
        <end position="1435"/>
    </location>
</feature>
<evidence type="ECO:0000256" key="1">
    <source>
        <dbReference type="SAM" id="MobiDB-lite"/>
    </source>
</evidence>
<name>A0ABD3P7J9_9STRA</name>
<feature type="domain" description="BEACH-type PH" evidence="3">
    <location>
        <begin position="2237"/>
        <end position="2385"/>
    </location>
</feature>
<protein>
    <recommendedName>
        <fullName evidence="6">HECT-type E3 ubiquitin transferase</fullName>
    </recommendedName>
</protein>
<dbReference type="EMBL" id="JABMIG020000251">
    <property type="protein sequence ID" value="KAL3783784.1"/>
    <property type="molecule type" value="Genomic_DNA"/>
</dbReference>
<dbReference type="PANTHER" id="PTHR13743">
    <property type="entry name" value="BEIGE/BEACH-RELATED"/>
    <property type="match status" value="1"/>
</dbReference>
<dbReference type="PROSITE" id="PS51783">
    <property type="entry name" value="PH_BEACH"/>
    <property type="match status" value="1"/>
</dbReference>
<dbReference type="CDD" id="cd06071">
    <property type="entry name" value="Beach"/>
    <property type="match status" value="1"/>
</dbReference>
<feature type="region of interest" description="Disordered" evidence="1">
    <location>
        <begin position="1415"/>
        <end position="1491"/>
    </location>
</feature>
<keyword evidence="5" id="KW-1185">Reference proteome</keyword>
<organism evidence="4 5">
    <name type="scientific">Cyclotella cryptica</name>
    <dbReference type="NCBI Taxonomy" id="29204"/>
    <lineage>
        <taxon>Eukaryota</taxon>
        <taxon>Sar</taxon>
        <taxon>Stramenopiles</taxon>
        <taxon>Ochrophyta</taxon>
        <taxon>Bacillariophyta</taxon>
        <taxon>Coscinodiscophyceae</taxon>
        <taxon>Thalassiosirophycidae</taxon>
        <taxon>Stephanodiscales</taxon>
        <taxon>Stephanodiscaceae</taxon>
        <taxon>Cyclotella</taxon>
    </lineage>
</organism>
<feature type="region of interest" description="Disordered" evidence="1">
    <location>
        <begin position="102"/>
        <end position="159"/>
    </location>
</feature>
<dbReference type="Proteomes" id="UP001516023">
    <property type="component" value="Unassembled WGS sequence"/>
</dbReference>
<dbReference type="InterPro" id="IPR000409">
    <property type="entry name" value="BEACH_dom"/>
</dbReference>
<dbReference type="Gene3D" id="2.130.10.10">
    <property type="entry name" value="YVTN repeat-like/Quinoprotein amine dehydrogenase"/>
    <property type="match status" value="1"/>
</dbReference>
<feature type="compositionally biased region" description="Basic and acidic residues" evidence="1">
    <location>
        <begin position="102"/>
        <end position="111"/>
    </location>
</feature>
<dbReference type="PROSITE" id="PS50197">
    <property type="entry name" value="BEACH"/>
    <property type="match status" value="1"/>
</dbReference>
<dbReference type="Pfam" id="PF14844">
    <property type="entry name" value="PH_BEACH"/>
    <property type="match status" value="1"/>
</dbReference>
<dbReference type="SUPFAM" id="SSF50978">
    <property type="entry name" value="WD40 repeat-like"/>
    <property type="match status" value="1"/>
</dbReference>
<feature type="compositionally biased region" description="Basic and acidic residues" evidence="1">
    <location>
        <begin position="2176"/>
        <end position="2200"/>
    </location>
</feature>